<keyword evidence="2" id="KW-0863">Zinc-finger</keyword>
<dbReference type="Gene3D" id="3.30.40.10">
    <property type="entry name" value="Zinc/RING finger domain, C3HC4 (zinc finger)"/>
    <property type="match status" value="1"/>
</dbReference>
<evidence type="ECO:0000256" key="1">
    <source>
        <dbReference type="ARBA" id="ARBA00022723"/>
    </source>
</evidence>
<dbReference type="EMBL" id="AJWJ01000758">
    <property type="protein sequence ID" value="KAF2069062.1"/>
    <property type="molecule type" value="Genomic_DNA"/>
</dbReference>
<dbReference type="GO" id="GO:0008270">
    <property type="term" value="F:zinc ion binding"/>
    <property type="evidence" value="ECO:0007669"/>
    <property type="project" value="UniProtKB-KW"/>
</dbReference>
<dbReference type="InterPro" id="IPR013083">
    <property type="entry name" value="Znf_RING/FYVE/PHD"/>
</dbReference>
<evidence type="ECO:0000259" key="4">
    <source>
        <dbReference type="PROSITE" id="PS50089"/>
    </source>
</evidence>
<dbReference type="SUPFAM" id="SSF57850">
    <property type="entry name" value="RING/U-box"/>
    <property type="match status" value="1"/>
</dbReference>
<dbReference type="SUPFAM" id="SSF52540">
    <property type="entry name" value="P-loop containing nucleoside triphosphate hydrolases"/>
    <property type="match status" value="1"/>
</dbReference>
<evidence type="ECO:0000313" key="7">
    <source>
        <dbReference type="Proteomes" id="UP000695562"/>
    </source>
</evidence>
<dbReference type="Gene3D" id="3.30.160.60">
    <property type="entry name" value="Classic Zinc Finger"/>
    <property type="match status" value="1"/>
</dbReference>
<gene>
    <name evidence="6" type="ORF">CYY_009618</name>
</gene>
<dbReference type="InterPro" id="IPR001841">
    <property type="entry name" value="Znf_RING"/>
</dbReference>
<dbReference type="PROSITE" id="PS50119">
    <property type="entry name" value="ZF_BBOX"/>
    <property type="match status" value="1"/>
</dbReference>
<evidence type="ECO:0000313" key="6">
    <source>
        <dbReference type="EMBL" id="KAF2069062.1"/>
    </source>
</evidence>
<feature type="domain" description="RING-type" evidence="4">
    <location>
        <begin position="17"/>
        <end position="57"/>
    </location>
</feature>
<dbReference type="AlphaFoldDB" id="A0A8J4V0D2"/>
<evidence type="ECO:0000259" key="5">
    <source>
        <dbReference type="PROSITE" id="PS50119"/>
    </source>
</evidence>
<comment type="caution">
    <text evidence="6">The sequence shown here is derived from an EMBL/GenBank/DDBJ whole genome shotgun (WGS) entry which is preliminary data.</text>
</comment>
<dbReference type="Gene3D" id="3.40.50.300">
    <property type="entry name" value="P-loop containing nucleotide triphosphate hydrolases"/>
    <property type="match status" value="1"/>
</dbReference>
<evidence type="ECO:0008006" key="8">
    <source>
        <dbReference type="Google" id="ProtNLM"/>
    </source>
</evidence>
<organism evidence="6 7">
    <name type="scientific">Polysphondylium violaceum</name>
    <dbReference type="NCBI Taxonomy" id="133409"/>
    <lineage>
        <taxon>Eukaryota</taxon>
        <taxon>Amoebozoa</taxon>
        <taxon>Evosea</taxon>
        <taxon>Eumycetozoa</taxon>
        <taxon>Dictyostelia</taxon>
        <taxon>Dictyosteliales</taxon>
        <taxon>Dictyosteliaceae</taxon>
        <taxon>Polysphondylium</taxon>
    </lineage>
</organism>
<dbReference type="PROSITE" id="PS50089">
    <property type="entry name" value="ZF_RING_2"/>
    <property type="match status" value="1"/>
</dbReference>
<keyword evidence="1" id="KW-0479">Metal-binding</keyword>
<dbReference type="Proteomes" id="UP000695562">
    <property type="component" value="Unassembled WGS sequence"/>
</dbReference>
<sequence length="853" mass="97818">MDTTIADNSTQQEKIICKYCFTFLIEPVRLNQCQHIVCKEHLVQFLDGTEGYSCPLCPENNEAYENLAEQETQDNNRVCELHTNQELQYYCHDCRILCCVDCQCYLSDKQSGQHHLIKISDESFLNFINESNSNARAKKMDYQKDLAFSKNHAETERNSLSSQAQLLENQISEAKKKISEILISQFVQIMMQFQHNCQLQFQQNPNLLKLNTAIEILDKYISNQNNSTNSDNSNSYDNNNNIDSNISNIREFIDNQKMHDDLKTVCIERCNKFKLSVDYDKLVLNIHDCFKLEPINSLSQSSKVVHPFQSISNIKPFILPPEVKNPIKLEKLKEFLNQVHPTEQTTNEKAKDKAKLFLIKGEPGTGKTTSILYFFATRLEFGNRLYFDTSSSLVDQYKQVLVNQLGYTAKDLEGKSESEIIDLFKLVATKMYPLVIIYDIHSKQESFNLDLVPNDGRHNVILIQNYSTTLLPLKVEELFFFVPTDVIEILPLGEYDSGHYLNQISNVTIVDPLLKAIHCHITHGLYTNIINVCKQLSTNEPLALLLNTLCQDQITSSSNHPNGWSKLSRLIPKKSGKVRVRARVYKFIDPTISFEVNVLDDPKGTKINLLYCTTDGTNYSHLSAEIKKGFLHRAENNIFRANEKNQNLIVDDHDRNVVDIKLTSPTQTLIHIEMFKDCTKESMNMRYNTDVVHCNVGQKVEIKSMNPNFFSSLPKEIYSGLRYEFDGDGAYYPLKYSLYSHGVTEKVPIIINLEWDEAQYQSITSYLPNNFVIYNNKTYRLGKVTSIFQDDNTHTLESDLGLFQTNLQFSSDAPFTTTQKLYNCFFVSGIITLEPNLTLDIPSIQGLASLKIS</sequence>
<protein>
    <recommendedName>
        <fullName evidence="8">B box-type domain-containing protein</fullName>
    </recommendedName>
</protein>
<dbReference type="InterPro" id="IPR000315">
    <property type="entry name" value="Znf_B-box"/>
</dbReference>
<name>A0A8J4V0D2_9MYCE</name>
<evidence type="ECO:0000256" key="3">
    <source>
        <dbReference type="SAM" id="Coils"/>
    </source>
</evidence>
<evidence type="ECO:0000256" key="2">
    <source>
        <dbReference type="PROSITE-ProRule" id="PRU00024"/>
    </source>
</evidence>
<keyword evidence="7" id="KW-1185">Reference proteome</keyword>
<dbReference type="SUPFAM" id="SSF57845">
    <property type="entry name" value="B-box zinc-binding domain"/>
    <property type="match status" value="1"/>
</dbReference>
<keyword evidence="3" id="KW-0175">Coiled coil</keyword>
<proteinExistence type="predicted"/>
<keyword evidence="2" id="KW-0862">Zinc</keyword>
<dbReference type="InterPro" id="IPR027417">
    <property type="entry name" value="P-loop_NTPase"/>
</dbReference>
<feature type="coiled-coil region" evidence="3">
    <location>
        <begin position="150"/>
        <end position="184"/>
    </location>
</feature>
<accession>A0A8J4V0D2</accession>
<dbReference type="CDD" id="cd19756">
    <property type="entry name" value="Bbox2"/>
    <property type="match status" value="1"/>
</dbReference>
<reference evidence="6" key="1">
    <citation type="submission" date="2020-01" db="EMBL/GenBank/DDBJ databases">
        <title>Development of genomics and gene disruption for Polysphondylium violaceum indicates a role for the polyketide synthase stlB in stalk morphogenesis.</title>
        <authorList>
            <person name="Narita B."/>
            <person name="Kawabe Y."/>
            <person name="Kin K."/>
            <person name="Saito T."/>
            <person name="Gibbs R."/>
            <person name="Kuspa A."/>
            <person name="Muzny D."/>
            <person name="Queller D."/>
            <person name="Richards S."/>
            <person name="Strassman J."/>
            <person name="Sucgang R."/>
            <person name="Worley K."/>
            <person name="Schaap P."/>
        </authorList>
    </citation>
    <scope>NUCLEOTIDE SEQUENCE</scope>
    <source>
        <strain evidence="6">QSvi11</strain>
    </source>
</reference>
<feature type="domain" description="B box-type" evidence="5">
    <location>
        <begin position="74"/>
        <end position="119"/>
    </location>
</feature>
<dbReference type="OrthoDB" id="342730at2759"/>